<name>A0A834I4V0_RHYFE</name>
<organism evidence="2 3">
    <name type="scientific">Rhynchophorus ferrugineus</name>
    <name type="common">Red palm weevil</name>
    <name type="synonym">Curculio ferrugineus</name>
    <dbReference type="NCBI Taxonomy" id="354439"/>
    <lineage>
        <taxon>Eukaryota</taxon>
        <taxon>Metazoa</taxon>
        <taxon>Ecdysozoa</taxon>
        <taxon>Arthropoda</taxon>
        <taxon>Hexapoda</taxon>
        <taxon>Insecta</taxon>
        <taxon>Pterygota</taxon>
        <taxon>Neoptera</taxon>
        <taxon>Endopterygota</taxon>
        <taxon>Coleoptera</taxon>
        <taxon>Polyphaga</taxon>
        <taxon>Cucujiformia</taxon>
        <taxon>Curculionidae</taxon>
        <taxon>Dryophthorinae</taxon>
        <taxon>Rhynchophorus</taxon>
    </lineage>
</organism>
<evidence type="ECO:0000313" key="2">
    <source>
        <dbReference type="EMBL" id="KAF7267042.1"/>
    </source>
</evidence>
<protein>
    <submittedName>
        <fullName evidence="2">Uncharacterized protein</fullName>
    </submittedName>
</protein>
<dbReference type="AlphaFoldDB" id="A0A834I4V0"/>
<dbReference type="EMBL" id="JAACXV010014474">
    <property type="protein sequence ID" value="KAF7267042.1"/>
    <property type="molecule type" value="Genomic_DNA"/>
</dbReference>
<reference evidence="2" key="1">
    <citation type="submission" date="2020-08" db="EMBL/GenBank/DDBJ databases">
        <title>Genome sequencing and assembly of the red palm weevil Rhynchophorus ferrugineus.</title>
        <authorList>
            <person name="Dias G.B."/>
            <person name="Bergman C.M."/>
            <person name="Manee M."/>
        </authorList>
    </citation>
    <scope>NUCLEOTIDE SEQUENCE</scope>
    <source>
        <strain evidence="2">AA-2017</strain>
        <tissue evidence="2">Whole larva</tissue>
    </source>
</reference>
<accession>A0A834I4V0</accession>
<evidence type="ECO:0000313" key="3">
    <source>
        <dbReference type="Proteomes" id="UP000625711"/>
    </source>
</evidence>
<feature type="region of interest" description="Disordered" evidence="1">
    <location>
        <begin position="29"/>
        <end position="82"/>
    </location>
</feature>
<feature type="compositionally biased region" description="Basic and acidic residues" evidence="1">
    <location>
        <begin position="50"/>
        <end position="74"/>
    </location>
</feature>
<gene>
    <name evidence="2" type="ORF">GWI33_019700</name>
</gene>
<comment type="caution">
    <text evidence="2">The sequence shown here is derived from an EMBL/GenBank/DDBJ whole genome shotgun (WGS) entry which is preliminary data.</text>
</comment>
<keyword evidence="3" id="KW-1185">Reference proteome</keyword>
<sequence length="133" mass="15020">MVITKRKKNRTNVQLSMKLCPGDARSVSGFTHDGPRISSGPPFVGSGREILPRSDRETAVMQPEGHEGARPKTEKKNKRNTRTVASRLAMSKINSIVLSSTTIRWSFVSCLMVVLSFCRRKRPVVRNRNRIRI</sequence>
<proteinExistence type="predicted"/>
<evidence type="ECO:0000256" key="1">
    <source>
        <dbReference type="SAM" id="MobiDB-lite"/>
    </source>
</evidence>
<dbReference type="Proteomes" id="UP000625711">
    <property type="component" value="Unassembled WGS sequence"/>
</dbReference>